<name>A0AAV5TI75_9BILA</name>
<protein>
    <submittedName>
        <fullName evidence="1">Uncharacterized protein</fullName>
    </submittedName>
</protein>
<dbReference type="AlphaFoldDB" id="A0AAV5TI75"/>
<proteinExistence type="predicted"/>
<evidence type="ECO:0000313" key="2">
    <source>
        <dbReference type="Proteomes" id="UP001432027"/>
    </source>
</evidence>
<comment type="caution">
    <text evidence="1">The sequence shown here is derived from an EMBL/GenBank/DDBJ whole genome shotgun (WGS) entry which is preliminary data.</text>
</comment>
<feature type="non-terminal residue" evidence="1">
    <location>
        <position position="1"/>
    </location>
</feature>
<evidence type="ECO:0000313" key="1">
    <source>
        <dbReference type="EMBL" id="GMS93977.1"/>
    </source>
</evidence>
<keyword evidence="2" id="KW-1185">Reference proteome</keyword>
<sequence length="78" mass="8019">SHGGLTEGSRATGITSHAVADMVSALGQRSLQGTGWRYHNSNSLAQSAKEGVCRAGHAVSVTAHLAYNKSKEALGKAN</sequence>
<organism evidence="1 2">
    <name type="scientific">Pristionchus entomophagus</name>
    <dbReference type="NCBI Taxonomy" id="358040"/>
    <lineage>
        <taxon>Eukaryota</taxon>
        <taxon>Metazoa</taxon>
        <taxon>Ecdysozoa</taxon>
        <taxon>Nematoda</taxon>
        <taxon>Chromadorea</taxon>
        <taxon>Rhabditida</taxon>
        <taxon>Rhabditina</taxon>
        <taxon>Diplogasteromorpha</taxon>
        <taxon>Diplogasteroidea</taxon>
        <taxon>Neodiplogasteridae</taxon>
        <taxon>Pristionchus</taxon>
    </lineage>
</organism>
<accession>A0AAV5TI75</accession>
<reference evidence="1" key="1">
    <citation type="submission" date="2023-10" db="EMBL/GenBank/DDBJ databases">
        <title>Genome assembly of Pristionchus species.</title>
        <authorList>
            <person name="Yoshida K."/>
            <person name="Sommer R.J."/>
        </authorList>
    </citation>
    <scope>NUCLEOTIDE SEQUENCE</scope>
    <source>
        <strain evidence="1">RS0144</strain>
    </source>
</reference>
<dbReference type="EMBL" id="BTSX01000004">
    <property type="protein sequence ID" value="GMS93977.1"/>
    <property type="molecule type" value="Genomic_DNA"/>
</dbReference>
<dbReference type="Proteomes" id="UP001432027">
    <property type="component" value="Unassembled WGS sequence"/>
</dbReference>
<gene>
    <name evidence="1" type="ORF">PENTCL1PPCAC_16152</name>
</gene>